<accession>X0SLY2</accession>
<comment type="caution">
    <text evidence="3">The sequence shown here is derived from an EMBL/GenBank/DDBJ whole genome shotgun (WGS) entry which is preliminary data.</text>
</comment>
<dbReference type="Gene3D" id="3.30.1370.100">
    <property type="entry name" value="MutL, C-terminal domain, regulatory subdomain"/>
    <property type="match status" value="1"/>
</dbReference>
<dbReference type="Pfam" id="PF08676">
    <property type="entry name" value="MutL_C"/>
    <property type="match status" value="1"/>
</dbReference>
<dbReference type="InterPro" id="IPR042120">
    <property type="entry name" value="MutL_C_dimsub"/>
</dbReference>
<dbReference type="InterPro" id="IPR037198">
    <property type="entry name" value="MutL_C_sf"/>
</dbReference>
<sequence>QNRRLTFAVEEAYSGLLEAGRHPIAVVDLRLPHEEVDVNVHPTKAEIRFRQENDAFAAVQRAVRQALLEQAPVPSLRSSADIAVARPTAPEGTAPPPLWQRALEAESQPRTTAGTAAPPPKVSLPMLRVVGQIGSTYIVAEGPEGMYLIDQHAAHERVLFEEICAARQRRAVDTQGLLEPTTVEISPRQKETILANDELLSEHGFQLEPFGERTYLVRAIPAVLAGRDLSQAFVELLDTLGEEATADQPDRVAFSLACHAAVRAGQSLALDEMRELVRRLEQSEVPHTCPHGRPTMIHMSTTLLEKEFRRR</sequence>
<dbReference type="EMBL" id="BARS01008665">
    <property type="protein sequence ID" value="GAF82083.1"/>
    <property type="molecule type" value="Genomic_DNA"/>
</dbReference>
<dbReference type="SUPFAM" id="SSF54211">
    <property type="entry name" value="Ribosomal protein S5 domain 2-like"/>
    <property type="match status" value="1"/>
</dbReference>
<dbReference type="Gene3D" id="3.30.1540.20">
    <property type="entry name" value="MutL, C-terminal domain, dimerisation subdomain"/>
    <property type="match status" value="1"/>
</dbReference>
<dbReference type="InterPro" id="IPR020568">
    <property type="entry name" value="Ribosomal_Su5_D2-typ_SF"/>
</dbReference>
<dbReference type="GO" id="GO:0016887">
    <property type="term" value="F:ATP hydrolysis activity"/>
    <property type="evidence" value="ECO:0007669"/>
    <property type="project" value="InterPro"/>
</dbReference>
<evidence type="ECO:0000313" key="3">
    <source>
        <dbReference type="EMBL" id="GAF82083.1"/>
    </source>
</evidence>
<dbReference type="GO" id="GO:0030983">
    <property type="term" value="F:mismatched DNA binding"/>
    <property type="evidence" value="ECO:0007669"/>
    <property type="project" value="InterPro"/>
</dbReference>
<dbReference type="InterPro" id="IPR038973">
    <property type="entry name" value="MutL/Mlh/Pms-like"/>
</dbReference>
<proteinExistence type="predicted"/>
<dbReference type="InterPro" id="IPR013507">
    <property type="entry name" value="DNA_mismatch_S5_2-like"/>
</dbReference>
<evidence type="ECO:0008006" key="4">
    <source>
        <dbReference type="Google" id="ProtNLM"/>
    </source>
</evidence>
<dbReference type="SMART" id="SM00853">
    <property type="entry name" value="MutL_C"/>
    <property type="match status" value="1"/>
</dbReference>
<name>X0SLY2_9ZZZZ</name>
<dbReference type="PANTHER" id="PTHR10073">
    <property type="entry name" value="DNA MISMATCH REPAIR PROTEIN MLH, PMS, MUTL"/>
    <property type="match status" value="1"/>
</dbReference>
<dbReference type="InterPro" id="IPR014721">
    <property type="entry name" value="Ribsml_uS5_D2-typ_fold_subgr"/>
</dbReference>
<protein>
    <recommendedName>
        <fullName evidence="4">MutL C-terminal dimerisation domain-containing protein</fullName>
    </recommendedName>
</protein>
<gene>
    <name evidence="3" type="ORF">S01H1_16468</name>
</gene>
<dbReference type="CDD" id="cd00782">
    <property type="entry name" value="MutL_Trans"/>
    <property type="match status" value="1"/>
</dbReference>
<feature type="domain" description="MutL C-terminal dimerisation" evidence="1">
    <location>
        <begin position="129"/>
        <end position="268"/>
    </location>
</feature>
<dbReference type="PANTHER" id="PTHR10073:SF12">
    <property type="entry name" value="DNA MISMATCH REPAIR PROTEIN MLH1"/>
    <property type="match status" value="1"/>
</dbReference>
<feature type="domain" description="DNA mismatch repair protein S5" evidence="2">
    <location>
        <begin position="1"/>
        <end position="68"/>
    </location>
</feature>
<dbReference type="GO" id="GO:0005524">
    <property type="term" value="F:ATP binding"/>
    <property type="evidence" value="ECO:0007669"/>
    <property type="project" value="InterPro"/>
</dbReference>
<dbReference type="GO" id="GO:0006298">
    <property type="term" value="P:mismatch repair"/>
    <property type="evidence" value="ECO:0007669"/>
    <property type="project" value="InterPro"/>
</dbReference>
<dbReference type="GO" id="GO:0140664">
    <property type="term" value="F:ATP-dependent DNA damage sensor activity"/>
    <property type="evidence" value="ECO:0007669"/>
    <property type="project" value="InterPro"/>
</dbReference>
<dbReference type="InterPro" id="IPR042121">
    <property type="entry name" value="MutL_C_regsub"/>
</dbReference>
<feature type="non-terminal residue" evidence="3">
    <location>
        <position position="1"/>
    </location>
</feature>
<dbReference type="SUPFAM" id="SSF118116">
    <property type="entry name" value="DNA mismatch repair protein MutL"/>
    <property type="match status" value="1"/>
</dbReference>
<dbReference type="GO" id="GO:0032300">
    <property type="term" value="C:mismatch repair complex"/>
    <property type="evidence" value="ECO:0007669"/>
    <property type="project" value="InterPro"/>
</dbReference>
<dbReference type="Gene3D" id="3.30.230.10">
    <property type="match status" value="1"/>
</dbReference>
<dbReference type="InterPro" id="IPR014790">
    <property type="entry name" value="MutL_C"/>
</dbReference>
<evidence type="ECO:0000259" key="2">
    <source>
        <dbReference type="SMART" id="SM01340"/>
    </source>
</evidence>
<organism evidence="3">
    <name type="scientific">marine sediment metagenome</name>
    <dbReference type="NCBI Taxonomy" id="412755"/>
    <lineage>
        <taxon>unclassified sequences</taxon>
        <taxon>metagenomes</taxon>
        <taxon>ecological metagenomes</taxon>
    </lineage>
</organism>
<dbReference type="Pfam" id="PF01119">
    <property type="entry name" value="DNA_mis_repair"/>
    <property type="match status" value="1"/>
</dbReference>
<dbReference type="AlphaFoldDB" id="X0SLY2"/>
<dbReference type="SMART" id="SM01340">
    <property type="entry name" value="DNA_mis_repair"/>
    <property type="match status" value="1"/>
</dbReference>
<reference evidence="3" key="1">
    <citation type="journal article" date="2014" name="Front. Microbiol.">
        <title>High frequency of phylogenetically diverse reductive dehalogenase-homologous genes in deep subseafloor sedimentary metagenomes.</title>
        <authorList>
            <person name="Kawai M."/>
            <person name="Futagami T."/>
            <person name="Toyoda A."/>
            <person name="Takaki Y."/>
            <person name="Nishi S."/>
            <person name="Hori S."/>
            <person name="Arai W."/>
            <person name="Tsubouchi T."/>
            <person name="Morono Y."/>
            <person name="Uchiyama I."/>
            <person name="Ito T."/>
            <person name="Fujiyama A."/>
            <person name="Inagaki F."/>
            <person name="Takami H."/>
        </authorList>
    </citation>
    <scope>NUCLEOTIDE SEQUENCE</scope>
    <source>
        <strain evidence="3">Expedition CK06-06</strain>
    </source>
</reference>
<evidence type="ECO:0000259" key="1">
    <source>
        <dbReference type="SMART" id="SM00853"/>
    </source>
</evidence>